<organism evidence="2 3">
    <name type="scientific">Pelagibacterium flavum</name>
    <dbReference type="NCBI Taxonomy" id="2984530"/>
    <lineage>
        <taxon>Bacteria</taxon>
        <taxon>Pseudomonadati</taxon>
        <taxon>Pseudomonadota</taxon>
        <taxon>Alphaproteobacteria</taxon>
        <taxon>Hyphomicrobiales</taxon>
        <taxon>Devosiaceae</taxon>
        <taxon>Pelagibacterium</taxon>
    </lineage>
</organism>
<dbReference type="Proteomes" id="UP001163882">
    <property type="component" value="Chromosome"/>
</dbReference>
<keyword evidence="3" id="KW-1185">Reference proteome</keyword>
<gene>
    <name evidence="2" type="ORF">OF122_01010</name>
</gene>
<dbReference type="InterPro" id="IPR016181">
    <property type="entry name" value="Acyl_CoA_acyltransferase"/>
</dbReference>
<dbReference type="EMBL" id="CP107716">
    <property type="protein sequence ID" value="UYQ72403.1"/>
    <property type="molecule type" value="Genomic_DNA"/>
</dbReference>
<dbReference type="Gene3D" id="3.40.630.30">
    <property type="match status" value="1"/>
</dbReference>
<proteinExistence type="predicted"/>
<dbReference type="SUPFAM" id="SSF55729">
    <property type="entry name" value="Acyl-CoA N-acyltransferases (Nat)"/>
    <property type="match status" value="1"/>
</dbReference>
<reference evidence="2" key="1">
    <citation type="submission" date="2022-10" db="EMBL/GenBank/DDBJ databases">
        <title>YIM 151497 complete genome.</title>
        <authorList>
            <person name="Chen X."/>
        </authorList>
    </citation>
    <scope>NUCLEOTIDE SEQUENCE</scope>
    <source>
        <strain evidence="2">YIM 151497</strain>
    </source>
</reference>
<feature type="domain" description="N-acyl amino acid synthase FeeM catalytic core" evidence="1">
    <location>
        <begin position="40"/>
        <end position="197"/>
    </location>
</feature>
<dbReference type="InterPro" id="IPR054597">
    <property type="entry name" value="FeeM_cat"/>
</dbReference>
<accession>A0ABY6IP62</accession>
<dbReference type="RefSeq" id="WP_264226036.1">
    <property type="nucleotide sequence ID" value="NZ_CP107716.1"/>
</dbReference>
<name>A0ABY6IP62_9HYPH</name>
<evidence type="ECO:0000259" key="1">
    <source>
        <dbReference type="Pfam" id="PF21926"/>
    </source>
</evidence>
<evidence type="ECO:0000313" key="3">
    <source>
        <dbReference type="Proteomes" id="UP001163882"/>
    </source>
</evidence>
<evidence type="ECO:0000313" key="2">
    <source>
        <dbReference type="EMBL" id="UYQ72403.1"/>
    </source>
</evidence>
<protein>
    <recommendedName>
        <fullName evidence="1">N-acyl amino acid synthase FeeM catalytic core domain-containing protein</fullName>
    </recommendedName>
</protein>
<dbReference type="Pfam" id="PF21926">
    <property type="entry name" value="FeeM"/>
    <property type="match status" value="1"/>
</dbReference>
<sequence>MDDAQIVTRSRTSRFATTLMDMLERVEYRRVRLDEQFDPVYRLRYEAYRREDGIGVNAQKIARDHLDFTANAMCHGVYIDGVLVSSIRLHFATARHRESPCMRMYPELLNTMLDAGKTYIDPSRFAADREATLAIPALPFLTLRIAAMACEYYDADYCLSGVRDEHAGFYKRVFGSREIAGYSQYPGMTFPVRLYAAEVSDIRNRVADRFPFFMSTPEEREKMFGPDSDANYLGLIQPTARRAALAEERFVPAE</sequence>